<protein>
    <submittedName>
        <fullName evidence="2">Uncharacterized protein</fullName>
    </submittedName>
</protein>
<evidence type="ECO:0000313" key="3">
    <source>
        <dbReference type="Proteomes" id="UP001061958"/>
    </source>
</evidence>
<dbReference type="GO" id="GO:0072669">
    <property type="term" value="C:tRNA-splicing ligase complex"/>
    <property type="evidence" value="ECO:0007669"/>
    <property type="project" value="TreeGrafter"/>
</dbReference>
<reference evidence="2" key="2">
    <citation type="submission" date="2022-01" db="EMBL/GenBank/DDBJ databases">
        <authorList>
            <person name="Hirooka S."/>
            <person name="Miyagishima S.Y."/>
        </authorList>
    </citation>
    <scope>NUCLEOTIDE SEQUENCE</scope>
    <source>
        <strain evidence="2">NBRC 102759</strain>
    </source>
</reference>
<comment type="similarity">
    <text evidence="1">Belongs to the FAM98 family.</text>
</comment>
<sequence length="288" mass="34497">MQFLWQSVKTQLQQHLELGNISIDSLEEEKAPFPLFLQVVATLLDEWSYLSSRTQLYLPHWRNFHYDINKPLAELEQECLQHVAWLMDIPVNDIDWKNTVTRLQVLHFIATELEACKLAMADKENISKQPQDILCTTKEGSNHQMTFYLDQLSVLLKKQLIEEASQARTLIRHAKERILDILSVPITTHILQEYLSNPNNQKKIQEMNHILYLDYRNRRKLLITRFQATLECFQSSERWTSCPSKDELVMERMFCVYDLYVMTREDWEFMEMKQEHHMCFQLPFRRNK</sequence>
<reference evidence="2" key="1">
    <citation type="journal article" date="2022" name="Proc. Natl. Acad. Sci. U.S.A.">
        <title>Life cycle and functional genomics of the unicellular red alga Galdieria for elucidating algal and plant evolution and industrial use.</title>
        <authorList>
            <person name="Hirooka S."/>
            <person name="Itabashi T."/>
            <person name="Ichinose T.M."/>
            <person name="Onuma R."/>
            <person name="Fujiwara T."/>
            <person name="Yamashita S."/>
            <person name="Jong L.W."/>
            <person name="Tomita R."/>
            <person name="Iwane A.H."/>
            <person name="Miyagishima S.Y."/>
        </authorList>
    </citation>
    <scope>NUCLEOTIDE SEQUENCE</scope>
    <source>
        <strain evidence="2">NBRC 102759</strain>
    </source>
</reference>
<dbReference type="InterPro" id="IPR018797">
    <property type="entry name" value="FAM98"/>
</dbReference>
<keyword evidence="3" id="KW-1185">Reference proteome</keyword>
<dbReference type="AlphaFoldDB" id="A0A9C7UU91"/>
<dbReference type="Proteomes" id="UP001061958">
    <property type="component" value="Unassembled WGS sequence"/>
</dbReference>
<dbReference type="OrthoDB" id="512356at2759"/>
<dbReference type="Pfam" id="PF10239">
    <property type="entry name" value="DUF2465"/>
    <property type="match status" value="1"/>
</dbReference>
<dbReference type="PANTHER" id="PTHR31353:SF1">
    <property type="entry name" value="PROTEIN FAM98B"/>
    <property type="match status" value="1"/>
</dbReference>
<gene>
    <name evidence="2" type="ORF">GpartN1_g7116.t1</name>
</gene>
<dbReference type="EMBL" id="BQMJ01000067">
    <property type="protein sequence ID" value="GJQ15325.1"/>
    <property type="molecule type" value="Genomic_DNA"/>
</dbReference>
<evidence type="ECO:0000256" key="1">
    <source>
        <dbReference type="ARBA" id="ARBA00007218"/>
    </source>
</evidence>
<evidence type="ECO:0000313" key="2">
    <source>
        <dbReference type="EMBL" id="GJQ15325.1"/>
    </source>
</evidence>
<proteinExistence type="inferred from homology"/>
<comment type="caution">
    <text evidence="2">The sequence shown here is derived from an EMBL/GenBank/DDBJ whole genome shotgun (WGS) entry which is preliminary data.</text>
</comment>
<accession>A0A9C7UU91</accession>
<name>A0A9C7UU91_9RHOD</name>
<dbReference type="PANTHER" id="PTHR31353">
    <property type="entry name" value="FAM98"/>
    <property type="match status" value="1"/>
</dbReference>
<organism evidence="2 3">
    <name type="scientific">Galdieria partita</name>
    <dbReference type="NCBI Taxonomy" id="83374"/>
    <lineage>
        <taxon>Eukaryota</taxon>
        <taxon>Rhodophyta</taxon>
        <taxon>Bangiophyceae</taxon>
        <taxon>Galdieriales</taxon>
        <taxon>Galdieriaceae</taxon>
        <taxon>Galdieria</taxon>
    </lineage>
</organism>